<accession>A0ABV7WKE8</accession>
<name>A0ABV7WKE8_9MICO</name>
<gene>
    <name evidence="3" type="ORF">ACFOLH_15695</name>
</gene>
<evidence type="ECO:0000313" key="4">
    <source>
        <dbReference type="Proteomes" id="UP001595685"/>
    </source>
</evidence>
<comment type="caution">
    <text evidence="3">The sequence shown here is derived from an EMBL/GenBank/DDBJ whole genome shotgun (WGS) entry which is preliminary data.</text>
</comment>
<dbReference type="SUPFAM" id="SSF54909">
    <property type="entry name" value="Dimeric alpha+beta barrel"/>
    <property type="match status" value="1"/>
</dbReference>
<dbReference type="Gene3D" id="3.30.70.1060">
    <property type="entry name" value="Dimeric alpha+beta barrel"/>
    <property type="match status" value="1"/>
</dbReference>
<keyword evidence="4" id="KW-1185">Reference proteome</keyword>
<protein>
    <submittedName>
        <fullName evidence="3">YciI family protein</fullName>
    </submittedName>
</protein>
<dbReference type="EMBL" id="JBHRWW010000013">
    <property type="protein sequence ID" value="MFC3689792.1"/>
    <property type="molecule type" value="Genomic_DNA"/>
</dbReference>
<dbReference type="Proteomes" id="UP001595685">
    <property type="component" value="Unassembled WGS sequence"/>
</dbReference>
<dbReference type="InterPro" id="IPR005545">
    <property type="entry name" value="YCII"/>
</dbReference>
<reference evidence="4" key="1">
    <citation type="journal article" date="2019" name="Int. J. Syst. Evol. Microbiol.">
        <title>The Global Catalogue of Microorganisms (GCM) 10K type strain sequencing project: providing services to taxonomists for standard genome sequencing and annotation.</title>
        <authorList>
            <consortium name="The Broad Institute Genomics Platform"/>
            <consortium name="The Broad Institute Genome Sequencing Center for Infectious Disease"/>
            <person name="Wu L."/>
            <person name="Ma J."/>
        </authorList>
    </citation>
    <scope>NUCLEOTIDE SEQUENCE [LARGE SCALE GENOMIC DNA]</scope>
    <source>
        <strain evidence="4">NCAIM B.02333</strain>
    </source>
</reference>
<comment type="similarity">
    <text evidence="1">Belongs to the YciI family.</text>
</comment>
<dbReference type="RefSeq" id="WP_340295890.1">
    <property type="nucleotide sequence ID" value="NZ_JBBEOI010000337.1"/>
</dbReference>
<organism evidence="3 4">
    <name type="scientific">Aquipuribacter hungaricus</name>
    <dbReference type="NCBI Taxonomy" id="545624"/>
    <lineage>
        <taxon>Bacteria</taxon>
        <taxon>Bacillati</taxon>
        <taxon>Actinomycetota</taxon>
        <taxon>Actinomycetes</taxon>
        <taxon>Micrococcales</taxon>
        <taxon>Intrasporangiaceae</taxon>
        <taxon>Aquipuribacter</taxon>
    </lineage>
</organism>
<evidence type="ECO:0000313" key="3">
    <source>
        <dbReference type="EMBL" id="MFC3689792.1"/>
    </source>
</evidence>
<feature type="domain" description="YCII-related" evidence="2">
    <location>
        <begin position="20"/>
        <end position="111"/>
    </location>
</feature>
<dbReference type="PANTHER" id="PTHR35174:SF3">
    <property type="entry name" value="BLL7171 PROTEIN"/>
    <property type="match status" value="1"/>
</dbReference>
<dbReference type="InterPro" id="IPR011008">
    <property type="entry name" value="Dimeric_a/b-barrel"/>
</dbReference>
<sequence length="118" mass="12668">MKQYLLSVIHAWDAPVPPEEEMLAAFARVDAYNTELQEAGAWVFAGGLHPPTSATVVRPQGGDVLVTDGPFAETKEQLGGFWVIKAEDLDAALGWAKKGALACDGAVEVRPFQDEAED</sequence>
<proteinExistence type="inferred from homology"/>
<evidence type="ECO:0000259" key="2">
    <source>
        <dbReference type="Pfam" id="PF03795"/>
    </source>
</evidence>
<dbReference type="PANTHER" id="PTHR35174">
    <property type="entry name" value="BLL7171 PROTEIN-RELATED"/>
    <property type="match status" value="1"/>
</dbReference>
<evidence type="ECO:0000256" key="1">
    <source>
        <dbReference type="ARBA" id="ARBA00007689"/>
    </source>
</evidence>
<dbReference type="Pfam" id="PF03795">
    <property type="entry name" value="YCII"/>
    <property type="match status" value="1"/>
</dbReference>